<name>A0A8B8L1G8_ABRPR</name>
<evidence type="ECO:0000313" key="2">
    <source>
        <dbReference type="RefSeq" id="XP_027348484.1"/>
    </source>
</evidence>
<dbReference type="PANTHER" id="PTHR33526">
    <property type="entry name" value="OS07G0123800 PROTEIN"/>
    <property type="match status" value="1"/>
</dbReference>
<protein>
    <submittedName>
        <fullName evidence="2">Uncharacterized protein LOC113860054</fullName>
    </submittedName>
</protein>
<dbReference type="InterPro" id="IPR016972">
    <property type="entry name" value="UCP031279"/>
</dbReference>
<dbReference type="OrthoDB" id="694638at2759"/>
<reference evidence="1" key="1">
    <citation type="journal article" date="2019" name="Toxins">
        <title>Detection of Abrin-Like and Prepropulchellin-Like Toxin Genes and Transcripts Using Whole Genome Sequencing and Full-Length Transcript Sequencing of Abrus precatorius.</title>
        <authorList>
            <person name="Hovde B.T."/>
            <person name="Daligault H.E."/>
            <person name="Hanschen E.R."/>
            <person name="Kunde Y.A."/>
            <person name="Johnson M.B."/>
            <person name="Starkenburg S.R."/>
            <person name="Johnson S.L."/>
        </authorList>
    </citation>
    <scope>NUCLEOTIDE SEQUENCE [LARGE SCALE GENOMIC DNA]</scope>
</reference>
<dbReference type="PANTHER" id="PTHR33526:SF4">
    <property type="entry name" value="OS07G0123800 PROTEIN"/>
    <property type="match status" value="1"/>
</dbReference>
<sequence>MTKQSHRRKESYLSRYMKAPFRFLMKARDMYVRGMIECSTHFSYVNVSMGCPSGQVCTLPRSFSVNSETNDDDFNELVRAASLKSFGDRRQPVIKVPRSRSVAIGRIDEDKPCDFGDDMIKLKPHIYPRSRSYAIRRGGAGLF</sequence>
<dbReference type="KEGG" id="aprc:113860054"/>
<dbReference type="Proteomes" id="UP000694853">
    <property type="component" value="Unplaced"/>
</dbReference>
<gene>
    <name evidence="2" type="primary">LOC113860054</name>
</gene>
<dbReference type="AlphaFoldDB" id="A0A8B8L1G8"/>
<proteinExistence type="predicted"/>
<dbReference type="GeneID" id="113860054"/>
<dbReference type="PIRSF" id="PIRSF031279">
    <property type="entry name" value="UCP031279"/>
    <property type="match status" value="1"/>
</dbReference>
<reference evidence="2" key="2">
    <citation type="submission" date="2025-08" db="UniProtKB">
        <authorList>
            <consortium name="RefSeq"/>
        </authorList>
    </citation>
    <scope>IDENTIFICATION</scope>
    <source>
        <tissue evidence="2">Young leaves</tissue>
    </source>
</reference>
<evidence type="ECO:0000313" key="1">
    <source>
        <dbReference type="Proteomes" id="UP000694853"/>
    </source>
</evidence>
<accession>A0A8B8L1G8</accession>
<keyword evidence="1" id="KW-1185">Reference proteome</keyword>
<dbReference type="RefSeq" id="XP_027348484.1">
    <property type="nucleotide sequence ID" value="XM_027492683.1"/>
</dbReference>
<organism evidence="1 2">
    <name type="scientific">Abrus precatorius</name>
    <name type="common">Indian licorice</name>
    <name type="synonym">Glycine abrus</name>
    <dbReference type="NCBI Taxonomy" id="3816"/>
    <lineage>
        <taxon>Eukaryota</taxon>
        <taxon>Viridiplantae</taxon>
        <taxon>Streptophyta</taxon>
        <taxon>Embryophyta</taxon>
        <taxon>Tracheophyta</taxon>
        <taxon>Spermatophyta</taxon>
        <taxon>Magnoliopsida</taxon>
        <taxon>eudicotyledons</taxon>
        <taxon>Gunneridae</taxon>
        <taxon>Pentapetalae</taxon>
        <taxon>rosids</taxon>
        <taxon>fabids</taxon>
        <taxon>Fabales</taxon>
        <taxon>Fabaceae</taxon>
        <taxon>Papilionoideae</taxon>
        <taxon>50 kb inversion clade</taxon>
        <taxon>NPAAA clade</taxon>
        <taxon>indigoferoid/millettioid clade</taxon>
        <taxon>Abreae</taxon>
        <taxon>Abrus</taxon>
    </lineage>
</organism>